<dbReference type="EMBL" id="AP023356">
    <property type="protein sequence ID" value="BCJ41179.1"/>
    <property type="molecule type" value="Genomic_DNA"/>
</dbReference>
<organism evidence="2 3">
    <name type="scientific">Actinoplanes ianthinogenes</name>
    <dbReference type="NCBI Taxonomy" id="122358"/>
    <lineage>
        <taxon>Bacteria</taxon>
        <taxon>Bacillati</taxon>
        <taxon>Actinomycetota</taxon>
        <taxon>Actinomycetes</taxon>
        <taxon>Micromonosporales</taxon>
        <taxon>Micromonosporaceae</taxon>
        <taxon>Actinoplanes</taxon>
    </lineage>
</organism>
<protein>
    <recommendedName>
        <fullName evidence="4">Lipoprotein</fullName>
    </recommendedName>
</protein>
<feature type="signal peptide" evidence="1">
    <location>
        <begin position="1"/>
        <end position="21"/>
    </location>
</feature>
<feature type="chain" id="PRO_5045357485" description="Lipoprotein" evidence="1">
    <location>
        <begin position="22"/>
        <end position="169"/>
    </location>
</feature>
<evidence type="ECO:0000313" key="3">
    <source>
        <dbReference type="Proteomes" id="UP000676967"/>
    </source>
</evidence>
<dbReference type="RefSeq" id="WP_189332448.1">
    <property type="nucleotide sequence ID" value="NZ_AP023356.1"/>
</dbReference>
<reference evidence="2 3" key="1">
    <citation type="submission" date="2020-08" db="EMBL/GenBank/DDBJ databases">
        <title>Whole genome shotgun sequence of Actinoplanes ianthinogenes NBRC 13996.</title>
        <authorList>
            <person name="Komaki H."/>
            <person name="Tamura T."/>
        </authorList>
    </citation>
    <scope>NUCLEOTIDE SEQUENCE [LARGE SCALE GENOMIC DNA]</scope>
    <source>
        <strain evidence="2 3">NBRC 13996</strain>
    </source>
</reference>
<keyword evidence="3" id="KW-1185">Reference proteome</keyword>
<keyword evidence="1" id="KW-0732">Signal</keyword>
<evidence type="ECO:0000256" key="1">
    <source>
        <dbReference type="SAM" id="SignalP"/>
    </source>
</evidence>
<dbReference type="Proteomes" id="UP000676967">
    <property type="component" value="Chromosome"/>
</dbReference>
<sequence>MRRTILAVTAGALLLTGAACGSKSDTTATPAATTAATTVSATPAADYTADTKKVCTDVTTLLGGDKMKKFGEELGKLIAYKQAKATAKAKQARTDAGTRLKAAATELNAITAKAQDPELKAAGAKIQQNMNASAADDTFFAKFKTEADISKALETEMTVWFTPMDSFCS</sequence>
<name>A0ABM7LPG7_9ACTN</name>
<evidence type="ECO:0008006" key="4">
    <source>
        <dbReference type="Google" id="ProtNLM"/>
    </source>
</evidence>
<dbReference type="PROSITE" id="PS51257">
    <property type="entry name" value="PROKAR_LIPOPROTEIN"/>
    <property type="match status" value="1"/>
</dbReference>
<gene>
    <name evidence="2" type="ORF">Aiant_18360</name>
</gene>
<proteinExistence type="predicted"/>
<accession>A0ABM7LPG7</accession>
<evidence type="ECO:0000313" key="2">
    <source>
        <dbReference type="EMBL" id="BCJ41179.1"/>
    </source>
</evidence>